<dbReference type="Proteomes" id="UP000324611">
    <property type="component" value="Unassembled WGS sequence"/>
</dbReference>
<evidence type="ECO:0000256" key="1">
    <source>
        <dbReference type="SAM" id="SignalP"/>
    </source>
</evidence>
<reference evidence="2 3" key="1">
    <citation type="submission" date="2019-09" db="EMBL/GenBank/DDBJ databases">
        <title>Chitinophaga ginsengihumi sp. nov., isolated from soil of ginseng rhizosphere.</title>
        <authorList>
            <person name="Lee J."/>
        </authorList>
    </citation>
    <scope>NUCLEOTIDE SEQUENCE [LARGE SCALE GENOMIC DNA]</scope>
    <source>
        <strain evidence="2 3">BN140078</strain>
    </source>
</reference>
<dbReference type="RefSeq" id="WP_149838306.1">
    <property type="nucleotide sequence ID" value="NZ_VUOC01000002.1"/>
</dbReference>
<organism evidence="2 3">
    <name type="scientific">Chitinophaga agrisoli</name>
    <dbReference type="NCBI Taxonomy" id="2607653"/>
    <lineage>
        <taxon>Bacteria</taxon>
        <taxon>Pseudomonadati</taxon>
        <taxon>Bacteroidota</taxon>
        <taxon>Chitinophagia</taxon>
        <taxon>Chitinophagales</taxon>
        <taxon>Chitinophagaceae</taxon>
        <taxon>Chitinophaga</taxon>
    </lineage>
</organism>
<evidence type="ECO:0008006" key="4">
    <source>
        <dbReference type="Google" id="ProtNLM"/>
    </source>
</evidence>
<accession>A0A5B2VVV8</accession>
<proteinExistence type="predicted"/>
<comment type="caution">
    <text evidence="2">The sequence shown here is derived from an EMBL/GenBank/DDBJ whole genome shotgun (WGS) entry which is preliminary data.</text>
</comment>
<dbReference type="AlphaFoldDB" id="A0A5B2VVV8"/>
<evidence type="ECO:0000313" key="3">
    <source>
        <dbReference type="Proteomes" id="UP000324611"/>
    </source>
</evidence>
<feature type="chain" id="PRO_5023146477" description="Outer membrane protein with beta-barrel domain" evidence="1">
    <location>
        <begin position="20"/>
        <end position="166"/>
    </location>
</feature>
<reference evidence="2 3" key="2">
    <citation type="submission" date="2019-09" db="EMBL/GenBank/DDBJ databases">
        <authorList>
            <person name="Jin C."/>
        </authorList>
    </citation>
    <scope>NUCLEOTIDE SEQUENCE [LARGE SCALE GENOMIC DNA]</scope>
    <source>
        <strain evidence="2 3">BN140078</strain>
    </source>
</reference>
<feature type="signal peptide" evidence="1">
    <location>
        <begin position="1"/>
        <end position="19"/>
    </location>
</feature>
<dbReference type="EMBL" id="VUOC01000002">
    <property type="protein sequence ID" value="KAA2243431.1"/>
    <property type="molecule type" value="Genomic_DNA"/>
</dbReference>
<evidence type="ECO:0000313" key="2">
    <source>
        <dbReference type="EMBL" id="KAA2243431.1"/>
    </source>
</evidence>
<gene>
    <name evidence="2" type="ORF">F0L74_13110</name>
</gene>
<protein>
    <recommendedName>
        <fullName evidence="4">Outer membrane protein with beta-barrel domain</fullName>
    </recommendedName>
</protein>
<name>A0A5B2VVV8_9BACT</name>
<keyword evidence="3" id="KW-1185">Reference proteome</keyword>
<keyword evidence="1" id="KW-0732">Signal</keyword>
<sequence length="166" mass="18705">MKHLLLLLFLPVTPAALNAQNVMGVGLGVHNHETGTLELTFQSDKGRVHLAYTVGPLRMRGIYREPVLEDGYTETSHGYLTSTVDIGYSRFFTDRFNIELCLSLGSRTHYSNYVNDYGEKYYYDYNGRFTAGGGIYLGFFLTKRLELYAGYSSLRDGGGGIRFNLK</sequence>